<accession>A0A7R9CQX7</accession>
<dbReference type="InterPro" id="IPR036179">
    <property type="entry name" value="Ig-like_dom_sf"/>
</dbReference>
<evidence type="ECO:0008006" key="2">
    <source>
        <dbReference type="Google" id="ProtNLM"/>
    </source>
</evidence>
<dbReference type="EMBL" id="OC318042">
    <property type="protein sequence ID" value="CAD7400301.1"/>
    <property type="molecule type" value="Genomic_DNA"/>
</dbReference>
<protein>
    <recommendedName>
        <fullName evidence="2">Ig-like domain-containing protein</fullName>
    </recommendedName>
</protein>
<dbReference type="SUPFAM" id="SSF48726">
    <property type="entry name" value="Immunoglobulin"/>
    <property type="match status" value="1"/>
</dbReference>
<gene>
    <name evidence="1" type="ORF">TCEB3V08_LOCUS5442</name>
</gene>
<dbReference type="Gene3D" id="2.60.40.10">
    <property type="entry name" value="Immunoglobulins"/>
    <property type="match status" value="1"/>
</dbReference>
<dbReference type="InterPro" id="IPR013783">
    <property type="entry name" value="Ig-like_fold"/>
</dbReference>
<dbReference type="CDD" id="cd00096">
    <property type="entry name" value="Ig"/>
    <property type="match status" value="1"/>
</dbReference>
<proteinExistence type="predicted"/>
<reference evidence="1" key="1">
    <citation type="submission" date="2020-11" db="EMBL/GenBank/DDBJ databases">
        <authorList>
            <person name="Tran Van P."/>
        </authorList>
    </citation>
    <scope>NUCLEOTIDE SEQUENCE</scope>
</reference>
<organism evidence="1">
    <name type="scientific">Timema cristinae</name>
    <name type="common">Walking stick</name>
    <dbReference type="NCBI Taxonomy" id="61476"/>
    <lineage>
        <taxon>Eukaryota</taxon>
        <taxon>Metazoa</taxon>
        <taxon>Ecdysozoa</taxon>
        <taxon>Arthropoda</taxon>
        <taxon>Hexapoda</taxon>
        <taxon>Insecta</taxon>
        <taxon>Pterygota</taxon>
        <taxon>Neoptera</taxon>
        <taxon>Polyneoptera</taxon>
        <taxon>Phasmatodea</taxon>
        <taxon>Timematodea</taxon>
        <taxon>Timematoidea</taxon>
        <taxon>Timematidae</taxon>
        <taxon>Timema</taxon>
    </lineage>
</organism>
<sequence>MLWFVEWSRKLNLTPSALQCGSNNPHEHARHNNMLLTLRSLNCKPTDFVSSTPTQLYPLESDAFLECNFIGSPAPSIIWMLENIEHYKTQQLERLRENYTLQVHRIKDNCAQQVEWIQTSYQGQVKHFKDIRDIGTNHITTIRDQYYDQVKRVRDYSAGQLNWVRENYVFQRNRIRKFSAHQVLRFRESYKYQQQTLNKLLENLPNLYLENCRSGSCGRTDSVALDSEASDIDIYIKAKINHLTMAMCEASMSEDTQSHLSLYYTPTELSESPHLSSGVLYINDMSTKTFNFDFGQDPIDFSFEPQTSPYFIPMARRSKKSKQSFYPTEGDPCAVFRSFKNQLDCGENRCASDVVVERGTEEEAAILLPSETLSSSLPELRASKSGDYVSVSVQLENNSSKSKLKHETAL</sequence>
<evidence type="ECO:0000313" key="1">
    <source>
        <dbReference type="EMBL" id="CAD7400301.1"/>
    </source>
</evidence>
<name>A0A7R9CQX7_TIMCR</name>
<dbReference type="AlphaFoldDB" id="A0A7R9CQX7"/>